<comment type="caution">
    <text evidence="9">The sequence shown here is derived from an EMBL/GenBank/DDBJ whole genome shotgun (WGS) entry which is preliminary data.</text>
</comment>
<dbReference type="EMBL" id="SPDV01000007">
    <property type="protein sequence ID" value="TFI59475.1"/>
    <property type="molecule type" value="Genomic_DNA"/>
</dbReference>
<dbReference type="GO" id="GO:0050479">
    <property type="term" value="F:glyceryl-ether monooxygenase activity"/>
    <property type="evidence" value="ECO:0007669"/>
    <property type="project" value="TreeGrafter"/>
</dbReference>
<evidence type="ECO:0000256" key="6">
    <source>
        <dbReference type="ARBA" id="ARBA00023136"/>
    </source>
</evidence>
<feature type="transmembrane region" description="Helical" evidence="7">
    <location>
        <begin position="73"/>
        <end position="99"/>
    </location>
</feature>
<evidence type="ECO:0000256" key="3">
    <source>
        <dbReference type="ARBA" id="ARBA00022989"/>
    </source>
</evidence>
<reference evidence="9 10" key="1">
    <citation type="submission" date="2019-03" db="EMBL/GenBank/DDBJ databases">
        <title>Genome sequence of Sphingomonas sp. 17J27-24.</title>
        <authorList>
            <person name="Kim M."/>
            <person name="Maeng S."/>
            <person name="Sathiyaraj S."/>
        </authorList>
    </citation>
    <scope>NUCLEOTIDE SEQUENCE [LARGE SCALE GENOMIC DNA]</scope>
    <source>
        <strain evidence="9 10">17J27-24</strain>
    </source>
</reference>
<evidence type="ECO:0000256" key="1">
    <source>
        <dbReference type="ARBA" id="ARBA00004127"/>
    </source>
</evidence>
<keyword evidence="3 7" id="KW-1133">Transmembrane helix</keyword>
<evidence type="ECO:0000256" key="7">
    <source>
        <dbReference type="SAM" id="Phobius"/>
    </source>
</evidence>
<name>A0A4Y8ZWF3_9SPHN</name>
<dbReference type="PANTHER" id="PTHR21624">
    <property type="entry name" value="STEROL DESATURASE-RELATED PROTEIN"/>
    <property type="match status" value="1"/>
</dbReference>
<evidence type="ECO:0000313" key="9">
    <source>
        <dbReference type="EMBL" id="TFI59475.1"/>
    </source>
</evidence>
<dbReference type="AlphaFoldDB" id="A0A4Y8ZWF3"/>
<dbReference type="InterPro" id="IPR006694">
    <property type="entry name" value="Fatty_acid_hydroxylase"/>
</dbReference>
<accession>A0A4Y8ZWF3</accession>
<dbReference type="Proteomes" id="UP000298213">
    <property type="component" value="Unassembled WGS sequence"/>
</dbReference>
<evidence type="ECO:0000256" key="2">
    <source>
        <dbReference type="ARBA" id="ARBA00022692"/>
    </source>
</evidence>
<feature type="transmembrane region" description="Helical" evidence="7">
    <location>
        <begin position="135"/>
        <end position="159"/>
    </location>
</feature>
<feature type="transmembrane region" description="Helical" evidence="7">
    <location>
        <begin position="44"/>
        <end position="66"/>
    </location>
</feature>
<dbReference type="GO" id="GO:0016020">
    <property type="term" value="C:membrane"/>
    <property type="evidence" value="ECO:0007669"/>
    <property type="project" value="GOC"/>
</dbReference>
<protein>
    <submittedName>
        <fullName evidence="9">Sterol desaturase family protein</fullName>
    </submittedName>
</protein>
<keyword evidence="2 7" id="KW-0812">Transmembrane</keyword>
<keyword evidence="4" id="KW-0560">Oxidoreductase</keyword>
<dbReference type="PANTHER" id="PTHR21624:SF1">
    <property type="entry name" value="ALKYLGLYCEROL MONOOXYGENASE"/>
    <property type="match status" value="1"/>
</dbReference>
<keyword evidence="5" id="KW-0443">Lipid metabolism</keyword>
<keyword evidence="10" id="KW-1185">Reference proteome</keyword>
<keyword evidence="6 7" id="KW-0472">Membrane</keyword>
<evidence type="ECO:0000256" key="4">
    <source>
        <dbReference type="ARBA" id="ARBA00023002"/>
    </source>
</evidence>
<sequence length="274" mass="29611">MLRAALPIAGALAMLALLTGLEVLRPLHRAQPERRGRLLTNFGLGLINLLMVLLLPLGSVAAAEWARGQGFGLLPALGVPAVAAAILTIAARSLLIYGVHRLAHRVPLLWRFHRVHHRDTAVDLSTGFRHHPIEVLYVALAAAALAAGLGLSPAALAGYEIAAAALSLWSHANHRLAEPVDRLLGVLLFTPALHHVHHSAHQPETDSNYGDALTLWDRVFGTYRRLPHASVQRLRFGLGPADDRHAGDLLVQLCDPLIGRKAPQEERPVVTQAE</sequence>
<evidence type="ECO:0000259" key="8">
    <source>
        <dbReference type="Pfam" id="PF04116"/>
    </source>
</evidence>
<comment type="subcellular location">
    <subcellularLocation>
        <location evidence="1">Endomembrane system</location>
        <topology evidence="1">Multi-pass membrane protein</topology>
    </subcellularLocation>
</comment>
<gene>
    <name evidence="9" type="ORF">E2493_04600</name>
</gene>
<dbReference type="GO" id="GO:0005506">
    <property type="term" value="F:iron ion binding"/>
    <property type="evidence" value="ECO:0007669"/>
    <property type="project" value="InterPro"/>
</dbReference>
<evidence type="ECO:0000256" key="5">
    <source>
        <dbReference type="ARBA" id="ARBA00023098"/>
    </source>
</evidence>
<organism evidence="9 10">
    <name type="scientific">Sphingomonas parva</name>
    <dbReference type="NCBI Taxonomy" id="2555898"/>
    <lineage>
        <taxon>Bacteria</taxon>
        <taxon>Pseudomonadati</taxon>
        <taxon>Pseudomonadota</taxon>
        <taxon>Alphaproteobacteria</taxon>
        <taxon>Sphingomonadales</taxon>
        <taxon>Sphingomonadaceae</taxon>
        <taxon>Sphingomonas</taxon>
    </lineage>
</organism>
<dbReference type="Pfam" id="PF04116">
    <property type="entry name" value="FA_hydroxylase"/>
    <property type="match status" value="1"/>
</dbReference>
<dbReference type="RefSeq" id="WP_135084184.1">
    <property type="nucleotide sequence ID" value="NZ_SPDV01000007.1"/>
</dbReference>
<feature type="domain" description="Fatty acid hydroxylase" evidence="8">
    <location>
        <begin position="86"/>
        <end position="222"/>
    </location>
</feature>
<dbReference type="OrthoDB" id="9770329at2"/>
<dbReference type="GO" id="GO:0008610">
    <property type="term" value="P:lipid biosynthetic process"/>
    <property type="evidence" value="ECO:0007669"/>
    <property type="project" value="InterPro"/>
</dbReference>
<evidence type="ECO:0000313" key="10">
    <source>
        <dbReference type="Proteomes" id="UP000298213"/>
    </source>
</evidence>
<dbReference type="GO" id="GO:0006643">
    <property type="term" value="P:membrane lipid metabolic process"/>
    <property type="evidence" value="ECO:0007669"/>
    <property type="project" value="TreeGrafter"/>
</dbReference>
<dbReference type="InterPro" id="IPR051689">
    <property type="entry name" value="Sterol_desaturase/TMEM195"/>
</dbReference>
<dbReference type="GO" id="GO:0012505">
    <property type="term" value="C:endomembrane system"/>
    <property type="evidence" value="ECO:0007669"/>
    <property type="project" value="UniProtKB-SubCell"/>
</dbReference>
<proteinExistence type="predicted"/>